<reference evidence="2 3" key="1">
    <citation type="submission" date="2012-06" db="EMBL/GenBank/DDBJ databases">
        <title>Finished chromosome of genome of Oscillatoria acuminata PCC 6304.</title>
        <authorList>
            <consortium name="US DOE Joint Genome Institute"/>
            <person name="Gugger M."/>
            <person name="Coursin T."/>
            <person name="Rippka R."/>
            <person name="Tandeau De Marsac N."/>
            <person name="Huntemann M."/>
            <person name="Wei C.-L."/>
            <person name="Han J."/>
            <person name="Detter J.C."/>
            <person name="Han C."/>
            <person name="Tapia R."/>
            <person name="Davenport K."/>
            <person name="Daligault H."/>
            <person name="Erkkila T."/>
            <person name="Gu W."/>
            <person name="Munk A.C.C."/>
            <person name="Teshima H."/>
            <person name="Xu Y."/>
            <person name="Chain P."/>
            <person name="Chen A."/>
            <person name="Krypides N."/>
            <person name="Mavromatis K."/>
            <person name="Markowitz V."/>
            <person name="Szeto E."/>
            <person name="Ivanova N."/>
            <person name="Mikhailova N."/>
            <person name="Ovchinnikova G."/>
            <person name="Pagani I."/>
            <person name="Pati A."/>
            <person name="Goodwin L."/>
            <person name="Peters L."/>
            <person name="Pitluck S."/>
            <person name="Woyke T."/>
            <person name="Kerfeld C."/>
        </authorList>
    </citation>
    <scope>NUCLEOTIDE SEQUENCE [LARGE SCALE GENOMIC DNA]</scope>
    <source>
        <strain evidence="2 3">PCC 6304</strain>
    </source>
</reference>
<keyword evidence="1" id="KW-0472">Membrane</keyword>
<evidence type="ECO:0008006" key="4">
    <source>
        <dbReference type="Google" id="ProtNLM"/>
    </source>
</evidence>
<proteinExistence type="predicted"/>
<dbReference type="eggNOG" id="COG1649">
    <property type="taxonomic scope" value="Bacteria"/>
</dbReference>
<organism evidence="2 3">
    <name type="scientific">Oscillatoria acuminata PCC 6304</name>
    <dbReference type="NCBI Taxonomy" id="56110"/>
    <lineage>
        <taxon>Bacteria</taxon>
        <taxon>Bacillati</taxon>
        <taxon>Cyanobacteriota</taxon>
        <taxon>Cyanophyceae</taxon>
        <taxon>Oscillatoriophycideae</taxon>
        <taxon>Oscillatoriales</taxon>
        <taxon>Oscillatoriaceae</taxon>
        <taxon>Oscillatoria</taxon>
    </lineage>
</organism>
<evidence type="ECO:0000256" key="1">
    <source>
        <dbReference type="SAM" id="Phobius"/>
    </source>
</evidence>
<keyword evidence="1" id="KW-0812">Transmembrane</keyword>
<dbReference type="AlphaFoldDB" id="K9TKB3"/>
<dbReference type="STRING" id="56110.Oscil6304_3000"/>
<dbReference type="PANTHER" id="PTHR43405:SF1">
    <property type="entry name" value="GLYCOSYL HYDROLASE DIGH"/>
    <property type="match status" value="1"/>
</dbReference>
<dbReference type="HOGENOM" id="CLU_039913_0_0_3"/>
<dbReference type="RefSeq" id="WP_015149232.1">
    <property type="nucleotide sequence ID" value="NC_019693.1"/>
</dbReference>
<dbReference type="InterPro" id="IPR052177">
    <property type="entry name" value="Divisome_Glycosyl_Hydrolase"/>
</dbReference>
<protein>
    <recommendedName>
        <fullName evidence="4">Glycosyl hydrolase-like 10 domain-containing protein</fullName>
    </recommendedName>
</protein>
<dbReference type="EMBL" id="CP003607">
    <property type="protein sequence ID" value="AFY82596.1"/>
    <property type="molecule type" value="Genomic_DNA"/>
</dbReference>
<accession>K9TKB3</accession>
<dbReference type="InParanoid" id="K9TKB3"/>
<dbReference type="InterPro" id="IPR017853">
    <property type="entry name" value="GH"/>
</dbReference>
<evidence type="ECO:0000313" key="2">
    <source>
        <dbReference type="EMBL" id="AFY82596.1"/>
    </source>
</evidence>
<dbReference type="KEGG" id="oac:Oscil6304_3000"/>
<feature type="transmembrane region" description="Helical" evidence="1">
    <location>
        <begin position="21"/>
        <end position="41"/>
    </location>
</feature>
<dbReference type="Gene3D" id="3.20.20.80">
    <property type="entry name" value="Glycosidases"/>
    <property type="match status" value="1"/>
</dbReference>
<dbReference type="PATRIC" id="fig|56110.3.peg.3583"/>
<name>K9TKB3_9CYAN</name>
<sequence length="518" mass="58437">MSNRLKKTFKPKTAMTLDWQHFYRGLLATVLTAVMSPTLWIQPAQSQARGSCLASPADIAEKEQLRQATLEGDQAARDRYQAFLVKEAERLQDCRNQTWPQNQALWLRLYPCDLRPGALDALMDRIVNKGYNQVYLEAFYDGQVLLPQAENNTPWPSVVRIPGYENADLLAQGIQKGQERGLKVYAWLFTMNFGYSYAQLPDRQGALARNGEGQNTLTAMQDPSLHEQVGESHANHGFIDPYSPQARQDYAGMIQELLKRKPDGMLFDYVRYLRGVGPASVVTKPSDLWIYSEASKQTLLQRGLNQKGQELIRRYVTQGFISANDIAAVDALYPDEAEPMWQGRNVPPGAKTMGTPGERLPLLQWQLWYLSVAHAVQGIIDFVNLAVEQVEPNGIPSGAVFFPGGNRPVGQGGFDSRLQAWDRFSPEMEWHPMAYANCQNSGCIMEEIERVLSMAPEGTQVIPALAGNWGVPVTNRPPLEDQMYALRRYSSRINSVSHFAYSWQEPESDRDRKFCQLN</sequence>
<dbReference type="SUPFAM" id="SSF51445">
    <property type="entry name" value="(Trans)glycosidases"/>
    <property type="match status" value="1"/>
</dbReference>
<dbReference type="PANTHER" id="PTHR43405">
    <property type="entry name" value="GLYCOSYL HYDROLASE DIGH"/>
    <property type="match status" value="1"/>
</dbReference>
<dbReference type="Proteomes" id="UP000010367">
    <property type="component" value="Chromosome"/>
</dbReference>
<keyword evidence="3" id="KW-1185">Reference proteome</keyword>
<evidence type="ECO:0000313" key="3">
    <source>
        <dbReference type="Proteomes" id="UP000010367"/>
    </source>
</evidence>
<gene>
    <name evidence="2" type="ORF">Oscil6304_3000</name>
</gene>
<keyword evidence="1" id="KW-1133">Transmembrane helix</keyword>